<accession>A0A1I7S3W1</accession>
<dbReference type="eggNOG" id="KOG1178">
    <property type="taxonomic scope" value="Eukaryota"/>
</dbReference>
<name>A0A1I7S3W1_BURXY</name>
<feature type="domain" description="AMP-dependent synthetase/ligase" evidence="1">
    <location>
        <begin position="9"/>
        <end position="285"/>
    </location>
</feature>
<dbReference type="Proteomes" id="UP000095284">
    <property type="component" value="Unplaced"/>
</dbReference>
<dbReference type="PANTHER" id="PTHR44394:SF1">
    <property type="entry name" value="BETA-ALANINE-ACTIVATING ENZYME"/>
    <property type="match status" value="1"/>
</dbReference>
<dbReference type="Gene3D" id="3.40.50.12780">
    <property type="entry name" value="N-terminal domain of ligase-like"/>
    <property type="match status" value="1"/>
</dbReference>
<dbReference type="InterPro" id="IPR052091">
    <property type="entry name" value="Beta-ala_Activ/Resist"/>
</dbReference>
<reference evidence="3" key="1">
    <citation type="submission" date="2016-11" db="UniProtKB">
        <authorList>
            <consortium name="WormBaseParasite"/>
        </authorList>
    </citation>
    <scope>IDENTIFICATION</scope>
</reference>
<dbReference type="InterPro" id="IPR042099">
    <property type="entry name" value="ANL_N_sf"/>
</dbReference>
<proteinExistence type="predicted"/>
<evidence type="ECO:0000313" key="3">
    <source>
        <dbReference type="WBParaSite" id="BXY_0769200.1"/>
    </source>
</evidence>
<dbReference type="Gene3D" id="2.130.10.10">
    <property type="entry name" value="YVTN repeat-like/Quinoprotein amine dehydrogenase"/>
    <property type="match status" value="1"/>
</dbReference>
<protein>
    <submittedName>
        <fullName evidence="3">AMP-binding domain-containing protein</fullName>
    </submittedName>
</protein>
<dbReference type="InterPro" id="IPR000873">
    <property type="entry name" value="AMP-dep_synth/lig_dom"/>
</dbReference>
<dbReference type="InterPro" id="IPR011047">
    <property type="entry name" value="Quinoprotein_ADH-like_sf"/>
</dbReference>
<dbReference type="SUPFAM" id="SSF56801">
    <property type="entry name" value="Acetyl-CoA synthetase-like"/>
    <property type="match status" value="1"/>
</dbReference>
<dbReference type="Pfam" id="PF00501">
    <property type="entry name" value="AMP-binding"/>
    <property type="match status" value="1"/>
</dbReference>
<dbReference type="SUPFAM" id="SSF50998">
    <property type="entry name" value="Quinoprotein alcohol dehydrogenase-like"/>
    <property type="match status" value="1"/>
</dbReference>
<dbReference type="GO" id="GO:0043041">
    <property type="term" value="P:amino acid activation for nonribosomal peptide biosynthetic process"/>
    <property type="evidence" value="ECO:0007669"/>
    <property type="project" value="TreeGrafter"/>
</dbReference>
<dbReference type="PANTHER" id="PTHR44394">
    <property type="entry name" value="BETA-ALANINE-ACTIVATING ENZYME"/>
    <property type="match status" value="1"/>
</dbReference>
<sequence>MGDINETNAVVGICIPKSAIFAVIATSVLKNGNAFTWINPDSDLNFIRYKCIKLKVRVLVIDTKSNIKVEPSEVLKAGRLLKMVKLLFSDNLDVYGTRFVYATETSGSTGEPKTVFVPEESVYSNVDYFMSLFHLTCSSRLIWSTALSFDPSLLELLLWYKAGCHLYVLTDNQRTNIQMTKKLLIKAKPDFYQVTPAVLNLFDADFLNELLSSTKIVKNLLVGGDTFPVRLIKRYFKCGGPKIYNVYGVTEMSVWASCTEFDPLRDNLADASNSLPDTEVIFVKEKGVIIKSDRRFCFVNNEKCNVIVTDDQFQSFEENGVTKYNIIGRKKIRGQAISRDVEDYVIKTYDYIKDARMVIFNDFIYLFVVTTDGKKIGIIAGYSIKKVFYIQQLPLNNNGKVDDLKLEELIRNGIVNEESVISRYLRENYIEDKSIPFWTLGFSSNDIFELVNELSLKFRMDYHKIKETLFNPGTTLKDVCTLIKGIEGNANNTQGLLLEDEMTLNLKWELKMEKCVDATPVIHNEHIVAVDMAGLVTCSTLDGEKKWEVKEEAAIKILPLVTDDIVVYGTTSGLLHVRRLCGDLLFKVELESQISSTPVELDDRSILITCFTNRIYQLDIPSKNLNTFLELDEGSKIRNPPPFDDACLIVATISGDVLAYSSPDLTLKWMQKLDEQILLPLHVFSRKILAFSVAGRIFVLQIESGNILQSLSLKTPFFLSPCLLSSNLFIAGGSDVIHRIDLSDDKLKVSSTTIGGIKLISGLTFCENTGKILVKSSMDRMCSILSFDPQNNAAKILARLQYPSFGDIAIKNGMIILGNRLNSIQCFALS</sequence>
<evidence type="ECO:0000313" key="2">
    <source>
        <dbReference type="Proteomes" id="UP000095284"/>
    </source>
</evidence>
<dbReference type="eggNOG" id="KOG4649">
    <property type="taxonomic scope" value="Eukaryota"/>
</dbReference>
<dbReference type="InterPro" id="IPR015943">
    <property type="entry name" value="WD40/YVTN_repeat-like_dom_sf"/>
</dbReference>
<dbReference type="WBParaSite" id="BXY_0769200.1">
    <property type="protein sequence ID" value="BXY_0769200.1"/>
    <property type="gene ID" value="BXY_0769200"/>
</dbReference>
<evidence type="ECO:0000259" key="1">
    <source>
        <dbReference type="Pfam" id="PF00501"/>
    </source>
</evidence>
<dbReference type="AlphaFoldDB" id="A0A1I7S3W1"/>
<organism evidence="2 3">
    <name type="scientific">Bursaphelenchus xylophilus</name>
    <name type="common">Pinewood nematode worm</name>
    <name type="synonym">Aphelenchoides xylophilus</name>
    <dbReference type="NCBI Taxonomy" id="6326"/>
    <lineage>
        <taxon>Eukaryota</taxon>
        <taxon>Metazoa</taxon>
        <taxon>Ecdysozoa</taxon>
        <taxon>Nematoda</taxon>
        <taxon>Chromadorea</taxon>
        <taxon>Rhabditida</taxon>
        <taxon>Tylenchina</taxon>
        <taxon>Tylenchomorpha</taxon>
        <taxon>Aphelenchoidea</taxon>
        <taxon>Aphelenchoididae</taxon>
        <taxon>Bursaphelenchus</taxon>
    </lineage>
</organism>